<dbReference type="OrthoDB" id="9801824at2"/>
<evidence type="ECO:0000313" key="4">
    <source>
        <dbReference type="Proteomes" id="UP000326711"/>
    </source>
</evidence>
<dbReference type="Pfam" id="PF04607">
    <property type="entry name" value="RelA_SpoT"/>
    <property type="match status" value="1"/>
</dbReference>
<dbReference type="SMART" id="SM00954">
    <property type="entry name" value="RelA_SpoT"/>
    <property type="match status" value="1"/>
</dbReference>
<dbReference type="InterPro" id="IPR007685">
    <property type="entry name" value="RelA_SpoT"/>
</dbReference>
<feature type="compositionally biased region" description="Polar residues" evidence="1">
    <location>
        <begin position="1"/>
        <end position="13"/>
    </location>
</feature>
<dbReference type="Proteomes" id="UP000326711">
    <property type="component" value="Chromosome"/>
</dbReference>
<feature type="region of interest" description="Disordered" evidence="1">
    <location>
        <begin position="1"/>
        <end position="21"/>
    </location>
</feature>
<dbReference type="CDD" id="cd05399">
    <property type="entry name" value="NT_Rel-Spo_like"/>
    <property type="match status" value="1"/>
</dbReference>
<evidence type="ECO:0000313" key="3">
    <source>
        <dbReference type="EMBL" id="QFQ02178.1"/>
    </source>
</evidence>
<dbReference type="SUPFAM" id="SSF81301">
    <property type="entry name" value="Nucleotidyltransferase"/>
    <property type="match status" value="1"/>
</dbReference>
<dbReference type="KEGG" id="cuo:CUROG_03995"/>
<dbReference type="AlphaFoldDB" id="A0A5J6Z4Z4"/>
<sequence>MNSNPRSSHNHQSPEAPLLDGHRTDRAIDTAAVLAQYDTWIGEHPAVCMDVKTLIEDSLNDAGITYDQVVVRIKERVSFLAKLANPNYPDYVDVSSAYDLLGVRVITYHSAEIPQLLKVIEDLFDVERVMDKAAETARRGGFGYASHHVIVRVPQLGDIPMEIQLRTVLQHAWAEFEHDIRYKNLTGSTDPQVQRAFTLAAGLIELADQQFDLIAQSIDASCPEADQYQGPIDEATLPRLLVDILGDTYPLSKVAYYGYAVDMLAAHNITTNTQLAELLSTENIAAVQHAFKYPYPPGQVRLLDDMLLLHFGREHIKKTVHIGDDTSSRPGRLGNRWQKIGQQTL</sequence>
<name>A0A5J6Z4Z4_9CORY</name>
<proteinExistence type="predicted"/>
<evidence type="ECO:0000256" key="1">
    <source>
        <dbReference type="SAM" id="MobiDB-lite"/>
    </source>
</evidence>
<organism evidence="3 4">
    <name type="scientific">Corynebacterium urogenitale</name>
    <dbReference type="NCBI Taxonomy" id="2487892"/>
    <lineage>
        <taxon>Bacteria</taxon>
        <taxon>Bacillati</taxon>
        <taxon>Actinomycetota</taxon>
        <taxon>Actinomycetes</taxon>
        <taxon>Mycobacteriales</taxon>
        <taxon>Corynebacteriaceae</taxon>
        <taxon>Corynebacterium</taxon>
    </lineage>
</organism>
<dbReference type="PANTHER" id="PTHR41773:SF1">
    <property type="entry name" value="RELA_SPOT DOMAIN-CONTAINING PROTEIN"/>
    <property type="match status" value="1"/>
</dbReference>
<feature type="domain" description="RelA/SpoT" evidence="2">
    <location>
        <begin position="71"/>
        <end position="188"/>
    </location>
</feature>
<evidence type="ECO:0000259" key="2">
    <source>
        <dbReference type="SMART" id="SM00954"/>
    </source>
</evidence>
<dbReference type="Gene3D" id="3.30.460.10">
    <property type="entry name" value="Beta Polymerase, domain 2"/>
    <property type="match status" value="1"/>
</dbReference>
<gene>
    <name evidence="3" type="ORF">CUROG_03995</name>
</gene>
<dbReference type="GO" id="GO:0015969">
    <property type="term" value="P:guanosine tetraphosphate metabolic process"/>
    <property type="evidence" value="ECO:0007669"/>
    <property type="project" value="InterPro"/>
</dbReference>
<dbReference type="Gene3D" id="1.10.287.860">
    <property type="entry name" value="Nucleotidyltransferase"/>
    <property type="match status" value="1"/>
</dbReference>
<reference evidence="4" key="1">
    <citation type="submission" date="2019-10" db="EMBL/GenBank/DDBJ databases">
        <title>Complete genome sequence of Corynebacterium urogenitalis DSM 108747, isolated from the genital tract of a cow.</title>
        <authorList>
            <person name="Ruckert C."/>
            <person name="Ballas P."/>
            <person name="Wagener K."/>
            <person name="Drillich M."/>
            <person name="Kaempfer P."/>
            <person name="Busse H.-J."/>
            <person name="Ehling-Schulz M."/>
        </authorList>
    </citation>
    <scope>NUCLEOTIDE SEQUENCE [LARGE SCALE GENOMIC DNA]</scope>
    <source>
        <strain evidence="4">LMM 1652</strain>
    </source>
</reference>
<dbReference type="EMBL" id="CP045032">
    <property type="protein sequence ID" value="QFQ02178.1"/>
    <property type="molecule type" value="Genomic_DNA"/>
</dbReference>
<dbReference type="RefSeq" id="WP_151902573.1">
    <property type="nucleotide sequence ID" value="NZ_CP045032.1"/>
</dbReference>
<accession>A0A5J6Z4Z4</accession>
<keyword evidence="4" id="KW-1185">Reference proteome</keyword>
<dbReference type="InterPro" id="IPR043519">
    <property type="entry name" value="NT_sf"/>
</dbReference>
<dbReference type="PANTHER" id="PTHR41773">
    <property type="entry name" value="GTP PYROPHOSPHATASE-RELATED"/>
    <property type="match status" value="1"/>
</dbReference>
<protein>
    <recommendedName>
        <fullName evidence="2">RelA/SpoT domain-containing protein</fullName>
    </recommendedName>
</protein>